<reference evidence="2" key="1">
    <citation type="journal article" date="2015" name="Nature">
        <title>Complex archaea that bridge the gap between prokaryotes and eukaryotes.</title>
        <authorList>
            <person name="Spang A."/>
            <person name="Saw J.H."/>
            <person name="Jorgensen S.L."/>
            <person name="Zaremba-Niedzwiedzka K."/>
            <person name="Martijn J."/>
            <person name="Lind A.E."/>
            <person name="van Eijk R."/>
            <person name="Schleper C."/>
            <person name="Guy L."/>
            <person name="Ettema T.J."/>
        </authorList>
    </citation>
    <scope>NUCLEOTIDE SEQUENCE</scope>
</reference>
<evidence type="ECO:0000313" key="2">
    <source>
        <dbReference type="EMBL" id="KKN68587.1"/>
    </source>
</evidence>
<feature type="transmembrane region" description="Helical" evidence="1">
    <location>
        <begin position="6"/>
        <end position="22"/>
    </location>
</feature>
<keyword evidence="1" id="KW-1133">Transmembrane helix</keyword>
<organism evidence="2">
    <name type="scientific">marine sediment metagenome</name>
    <dbReference type="NCBI Taxonomy" id="412755"/>
    <lineage>
        <taxon>unclassified sequences</taxon>
        <taxon>metagenomes</taxon>
        <taxon>ecological metagenomes</taxon>
    </lineage>
</organism>
<name>A0A0F9T1B1_9ZZZZ</name>
<keyword evidence="1" id="KW-0472">Membrane</keyword>
<evidence type="ECO:0000256" key="1">
    <source>
        <dbReference type="SAM" id="Phobius"/>
    </source>
</evidence>
<accession>A0A0F9T1B1</accession>
<evidence type="ECO:0008006" key="3">
    <source>
        <dbReference type="Google" id="ProtNLM"/>
    </source>
</evidence>
<keyword evidence="1" id="KW-0812">Transmembrane</keyword>
<protein>
    <recommendedName>
        <fullName evidence="3">Glycerol-3-phosphate acyltransferase</fullName>
    </recommendedName>
</protein>
<dbReference type="AlphaFoldDB" id="A0A0F9T1B1"/>
<comment type="caution">
    <text evidence="2">The sequence shown here is derived from an EMBL/GenBank/DDBJ whole genome shotgun (WGS) entry which is preliminary data.</text>
</comment>
<feature type="non-terminal residue" evidence="2">
    <location>
        <position position="1"/>
    </location>
</feature>
<proteinExistence type="predicted"/>
<dbReference type="EMBL" id="LAZR01000445">
    <property type="protein sequence ID" value="KKN68587.1"/>
    <property type="molecule type" value="Genomic_DNA"/>
</dbReference>
<gene>
    <name evidence="2" type="ORF">LCGC14_0450180</name>
</gene>
<sequence>VGELWPLLAFAVAMAGLVILRHRTNISRLLAGTENRIGKSHASHA</sequence>